<keyword evidence="3" id="KW-0238">DNA-binding</keyword>
<evidence type="ECO:0000256" key="4">
    <source>
        <dbReference type="ARBA" id="ARBA00023242"/>
    </source>
</evidence>
<evidence type="ECO:0000313" key="9">
    <source>
        <dbReference type="Proteomes" id="UP000237144"/>
    </source>
</evidence>
<feature type="region of interest" description="Disordered" evidence="6">
    <location>
        <begin position="39"/>
        <end position="63"/>
    </location>
</feature>
<dbReference type="GO" id="GO:0005634">
    <property type="term" value="C:nucleus"/>
    <property type="evidence" value="ECO:0007669"/>
    <property type="project" value="UniProtKB-SubCell"/>
</dbReference>
<comment type="similarity">
    <text evidence="2 5">Belongs to the HSF family.</text>
</comment>
<dbReference type="GO" id="GO:0003700">
    <property type="term" value="F:DNA-binding transcription factor activity"/>
    <property type="evidence" value="ECO:0007669"/>
    <property type="project" value="InterPro"/>
</dbReference>
<sequence length="371" mass="39429">MSDWSFSTQSSGWHMTTNYSQGPQIANGMTKPCACSDCDGARAPSRPSQSSTPSGSGLPGLPNMFLSGNFAQTNQLLSGYAPSTSRLASQPTGATLPSILPNYGATNTGVSNFLAPSTSIYSPYTAMTNATPSRSPIQLPQIGSGLSQSVLNTGREPNVPQSLLGGSLPSGRTRPDPDSPRRRSQDGEVSPQPGDRSASGGESGNDERIDTPTPFINKLFYLLTNPEYPFIRWSDDGRSFVFAANSPDLAAAFAQVFRHRNINSFVRQLNIYNFKRLSGVELHNALPAALPGGTSTSDWTGFRHDLFYSEVTGRTCDLGKIKPTKGKHYSATRRMSGSNAPLANGSAKAHDLKAKGKVGGAVAGIERKFSA</sequence>
<dbReference type="SMART" id="SM00415">
    <property type="entry name" value="HSF"/>
    <property type="match status" value="1"/>
</dbReference>
<evidence type="ECO:0000313" key="8">
    <source>
        <dbReference type="EMBL" id="POY71188.1"/>
    </source>
</evidence>
<dbReference type="GO" id="GO:0043565">
    <property type="term" value="F:sequence-specific DNA binding"/>
    <property type="evidence" value="ECO:0007669"/>
    <property type="project" value="InterPro"/>
</dbReference>
<gene>
    <name evidence="8" type="ORF">BMF94_5499</name>
</gene>
<dbReference type="PANTHER" id="PTHR10015">
    <property type="entry name" value="HEAT SHOCK TRANSCRIPTION FACTOR"/>
    <property type="match status" value="1"/>
</dbReference>
<feature type="region of interest" description="Disordered" evidence="6">
    <location>
        <begin position="147"/>
        <end position="211"/>
    </location>
</feature>
<proteinExistence type="inferred from homology"/>
<feature type="compositionally biased region" description="Low complexity" evidence="6">
    <location>
        <begin position="41"/>
        <end position="62"/>
    </location>
</feature>
<dbReference type="OrthoDB" id="60033at2759"/>
<dbReference type="InterPro" id="IPR036390">
    <property type="entry name" value="WH_DNA-bd_sf"/>
</dbReference>
<evidence type="ECO:0000259" key="7">
    <source>
        <dbReference type="SMART" id="SM00415"/>
    </source>
</evidence>
<dbReference type="PANTHER" id="PTHR10015:SF427">
    <property type="entry name" value="HEAT SHOCK FACTOR PROTEIN"/>
    <property type="match status" value="1"/>
</dbReference>
<dbReference type="Pfam" id="PF00447">
    <property type="entry name" value="HSF_DNA-bind"/>
    <property type="match status" value="1"/>
</dbReference>
<dbReference type="STRING" id="741276.A0A2S5B325"/>
<dbReference type="SUPFAM" id="SSF46785">
    <property type="entry name" value="Winged helix' DNA-binding domain"/>
    <property type="match status" value="1"/>
</dbReference>
<feature type="region of interest" description="Disordered" evidence="6">
    <location>
        <begin position="327"/>
        <end position="348"/>
    </location>
</feature>
<organism evidence="8 9">
    <name type="scientific">Rhodotorula taiwanensis</name>
    <dbReference type="NCBI Taxonomy" id="741276"/>
    <lineage>
        <taxon>Eukaryota</taxon>
        <taxon>Fungi</taxon>
        <taxon>Dikarya</taxon>
        <taxon>Basidiomycota</taxon>
        <taxon>Pucciniomycotina</taxon>
        <taxon>Microbotryomycetes</taxon>
        <taxon>Sporidiobolales</taxon>
        <taxon>Sporidiobolaceae</taxon>
        <taxon>Rhodotorula</taxon>
    </lineage>
</organism>
<dbReference type="InterPro" id="IPR036388">
    <property type="entry name" value="WH-like_DNA-bd_sf"/>
</dbReference>
<dbReference type="Proteomes" id="UP000237144">
    <property type="component" value="Unassembled WGS sequence"/>
</dbReference>
<feature type="domain" description="HSF-type DNA-binding" evidence="7">
    <location>
        <begin position="211"/>
        <end position="324"/>
    </location>
</feature>
<evidence type="ECO:0000256" key="6">
    <source>
        <dbReference type="SAM" id="MobiDB-lite"/>
    </source>
</evidence>
<feature type="compositionally biased region" description="Basic and acidic residues" evidence="6">
    <location>
        <begin position="173"/>
        <end position="186"/>
    </location>
</feature>
<dbReference type="Gene3D" id="1.10.10.10">
    <property type="entry name" value="Winged helix-like DNA-binding domain superfamily/Winged helix DNA-binding domain"/>
    <property type="match status" value="1"/>
</dbReference>
<evidence type="ECO:0000256" key="1">
    <source>
        <dbReference type="ARBA" id="ARBA00004123"/>
    </source>
</evidence>
<keyword evidence="4" id="KW-0539">Nucleus</keyword>
<dbReference type="AlphaFoldDB" id="A0A2S5B325"/>
<accession>A0A2S5B325</accession>
<dbReference type="InterPro" id="IPR000232">
    <property type="entry name" value="HSF_DNA-bd"/>
</dbReference>
<keyword evidence="9" id="KW-1185">Reference proteome</keyword>
<name>A0A2S5B325_9BASI</name>
<dbReference type="EMBL" id="PJQD01000085">
    <property type="protein sequence ID" value="POY71188.1"/>
    <property type="molecule type" value="Genomic_DNA"/>
</dbReference>
<protein>
    <recommendedName>
        <fullName evidence="7">HSF-type DNA-binding domain-containing protein</fullName>
    </recommendedName>
</protein>
<comment type="subcellular location">
    <subcellularLocation>
        <location evidence="1">Nucleus</location>
    </subcellularLocation>
</comment>
<evidence type="ECO:0000256" key="2">
    <source>
        <dbReference type="ARBA" id="ARBA00006403"/>
    </source>
</evidence>
<evidence type="ECO:0000256" key="5">
    <source>
        <dbReference type="RuleBase" id="RU004020"/>
    </source>
</evidence>
<comment type="caution">
    <text evidence="8">The sequence shown here is derived from an EMBL/GenBank/DDBJ whole genome shotgun (WGS) entry which is preliminary data.</text>
</comment>
<evidence type="ECO:0000256" key="3">
    <source>
        <dbReference type="ARBA" id="ARBA00023125"/>
    </source>
</evidence>
<reference evidence="8 9" key="1">
    <citation type="journal article" date="2018" name="Front. Microbiol.">
        <title>Prospects for Fungal Bioremediation of Acidic Radioactive Waste Sites: Characterization and Genome Sequence of Rhodotorula taiwanensis MD1149.</title>
        <authorList>
            <person name="Tkavc R."/>
            <person name="Matrosova V.Y."/>
            <person name="Grichenko O.E."/>
            <person name="Gostincar C."/>
            <person name="Volpe R.P."/>
            <person name="Klimenkova P."/>
            <person name="Gaidamakova E.K."/>
            <person name="Zhou C.E."/>
            <person name="Stewart B.J."/>
            <person name="Lyman M.G."/>
            <person name="Malfatti S.A."/>
            <person name="Rubinfeld B."/>
            <person name="Courtot M."/>
            <person name="Singh J."/>
            <person name="Dalgard C.L."/>
            <person name="Hamilton T."/>
            <person name="Frey K.G."/>
            <person name="Gunde-Cimerman N."/>
            <person name="Dugan L."/>
            <person name="Daly M.J."/>
        </authorList>
    </citation>
    <scope>NUCLEOTIDE SEQUENCE [LARGE SCALE GENOMIC DNA]</scope>
    <source>
        <strain evidence="8 9">MD1149</strain>
    </source>
</reference>